<comment type="caution">
    <text evidence="1">The sequence shown here is derived from an EMBL/GenBank/DDBJ whole genome shotgun (WGS) entry which is preliminary data.</text>
</comment>
<protein>
    <submittedName>
        <fullName evidence="1">Uncharacterized protein</fullName>
    </submittedName>
</protein>
<dbReference type="HOGENOM" id="CLU_1714583_0_0_1"/>
<dbReference type="EMBL" id="JMSN01000036">
    <property type="protein sequence ID" value="KDN46264.1"/>
    <property type="molecule type" value="Genomic_DNA"/>
</dbReference>
<accession>A0A066W5B2</accession>
<dbReference type="AlphaFoldDB" id="A0A066W5B2"/>
<gene>
    <name evidence="1" type="ORF">K437DRAFT_108468</name>
</gene>
<dbReference type="GeneID" id="25261280"/>
<dbReference type="Proteomes" id="UP000027361">
    <property type="component" value="Unassembled WGS sequence"/>
</dbReference>
<dbReference type="RefSeq" id="XP_013243475.1">
    <property type="nucleotide sequence ID" value="XM_013388021.1"/>
</dbReference>
<sequence length="153" mass="16929">MHIRAQQQCREGDFDTNLRSLFSHGDRSLGWRWGWQAALWNGLCARAILFRLAAPVPTLTVPYPLSLTSGTGARDSIPSSSKCISAISLSLPYIEQPSLSLVSPPFPPLHPTHSIPIICFTKHPSLQPVSDPVFPIKLFLSKRASIDLSDQQR</sequence>
<keyword evidence="2" id="KW-1185">Reference proteome</keyword>
<organism evidence="1 2">
    <name type="scientific">Tilletiaria anomala (strain ATCC 24038 / CBS 436.72 / UBC 951)</name>
    <dbReference type="NCBI Taxonomy" id="1037660"/>
    <lineage>
        <taxon>Eukaryota</taxon>
        <taxon>Fungi</taxon>
        <taxon>Dikarya</taxon>
        <taxon>Basidiomycota</taxon>
        <taxon>Ustilaginomycotina</taxon>
        <taxon>Exobasidiomycetes</taxon>
        <taxon>Georgefischeriales</taxon>
        <taxon>Tilletiariaceae</taxon>
        <taxon>Tilletiaria</taxon>
    </lineage>
</organism>
<evidence type="ECO:0000313" key="2">
    <source>
        <dbReference type="Proteomes" id="UP000027361"/>
    </source>
</evidence>
<proteinExistence type="predicted"/>
<reference evidence="1 2" key="1">
    <citation type="submission" date="2014-05" db="EMBL/GenBank/DDBJ databases">
        <title>Draft genome sequence of a rare smut relative, Tilletiaria anomala UBC 951.</title>
        <authorList>
            <consortium name="DOE Joint Genome Institute"/>
            <person name="Toome M."/>
            <person name="Kuo A."/>
            <person name="Henrissat B."/>
            <person name="Lipzen A."/>
            <person name="Tritt A."/>
            <person name="Yoshinaga Y."/>
            <person name="Zane M."/>
            <person name="Barry K."/>
            <person name="Grigoriev I.V."/>
            <person name="Spatafora J.W."/>
            <person name="Aimea M.C."/>
        </authorList>
    </citation>
    <scope>NUCLEOTIDE SEQUENCE [LARGE SCALE GENOMIC DNA]</scope>
    <source>
        <strain evidence="1 2">UBC 951</strain>
    </source>
</reference>
<dbReference type="InParanoid" id="A0A066W5B2"/>
<name>A0A066W5B2_TILAU</name>
<evidence type="ECO:0000313" key="1">
    <source>
        <dbReference type="EMBL" id="KDN46264.1"/>
    </source>
</evidence>